<comment type="similarity">
    <text evidence="1">Belongs to the enoyl-CoA hydratase/isomerase family.</text>
</comment>
<dbReference type="EMBL" id="DMAI01000469">
    <property type="protein sequence ID" value="HAE51297.1"/>
    <property type="molecule type" value="Genomic_DNA"/>
</dbReference>
<dbReference type="NCBIfam" id="NF006109">
    <property type="entry name" value="PRK08260.1"/>
    <property type="match status" value="1"/>
</dbReference>
<dbReference type="InterPro" id="IPR001753">
    <property type="entry name" value="Enoyl-CoA_hydra/iso"/>
</dbReference>
<accession>A0A3B9IVC1</accession>
<dbReference type="GO" id="GO:0004300">
    <property type="term" value="F:enoyl-CoA hydratase activity"/>
    <property type="evidence" value="ECO:0007669"/>
    <property type="project" value="UniProtKB-EC"/>
</dbReference>
<comment type="caution">
    <text evidence="2">The sequence shown here is derived from an EMBL/GenBank/DDBJ whole genome shotgun (WGS) entry which is preliminary data.</text>
</comment>
<dbReference type="SUPFAM" id="SSF52096">
    <property type="entry name" value="ClpP/crotonase"/>
    <property type="match status" value="1"/>
</dbReference>
<dbReference type="InterPro" id="IPR014748">
    <property type="entry name" value="Enoyl-CoA_hydra_C"/>
</dbReference>
<dbReference type="Gene3D" id="1.10.12.10">
    <property type="entry name" value="Lyase 2-enoyl-coa Hydratase, Chain A, domain 2"/>
    <property type="match status" value="1"/>
</dbReference>
<sequence>MRHDKKQTGGLRPMSASPKLPEFRTLDYVVEDGVAIATFNRPEKMNTFTSAMMYDLLHLFDVTDADDDVRAVIVTGSGRAFCAGADLDSGGDTFDFDRHAGRKNQIAGVHRDGGGQVTLRIYDSLKPVISAVNGAAVGVGATMQLAMDIRLASTAARFGFVFARRGITPEACSSWFLPRLVGMQTALEWVYTGRVFGADEALSRGLVRSLHEPDDLMPAARALAREIADNTAPVSVALARQMMWRLHTADHPMEAHRVDSRAIVSRGKTDDVTEGVTAFLEKRPAAFPAKVSTDMPDFYPWWPDPRFR</sequence>
<dbReference type="InterPro" id="IPR051053">
    <property type="entry name" value="ECH/Chromodomain_protein"/>
</dbReference>
<evidence type="ECO:0000256" key="1">
    <source>
        <dbReference type="ARBA" id="ARBA00005254"/>
    </source>
</evidence>
<dbReference type="Pfam" id="PF00378">
    <property type="entry name" value="ECH_1"/>
    <property type="match status" value="1"/>
</dbReference>
<protein>
    <submittedName>
        <fullName evidence="2">Enoyl-CoA hydratase</fullName>
        <ecNumber evidence="2">4.2.1.17</ecNumber>
    </submittedName>
</protein>
<dbReference type="AlphaFoldDB" id="A0A3B9IVC1"/>
<dbReference type="CDD" id="cd06558">
    <property type="entry name" value="crotonase-like"/>
    <property type="match status" value="1"/>
</dbReference>
<gene>
    <name evidence="2" type="ORF">DCK97_28190</name>
</gene>
<dbReference type="PANTHER" id="PTHR43684:SF4">
    <property type="entry name" value="ENOYL-COA HYDRATASE_ISOMERASE FAMILY PROTEIN (AFU_ORTHOLOGUE AFUA_1G01890)"/>
    <property type="match status" value="1"/>
</dbReference>
<dbReference type="EC" id="4.2.1.17" evidence="2"/>
<evidence type="ECO:0000313" key="2">
    <source>
        <dbReference type="EMBL" id="HAE51297.1"/>
    </source>
</evidence>
<keyword evidence="2" id="KW-0456">Lyase</keyword>
<dbReference type="InterPro" id="IPR029045">
    <property type="entry name" value="ClpP/crotonase-like_dom_sf"/>
</dbReference>
<evidence type="ECO:0000313" key="3">
    <source>
        <dbReference type="Proteomes" id="UP000257706"/>
    </source>
</evidence>
<dbReference type="Gene3D" id="3.90.226.10">
    <property type="entry name" value="2-enoyl-CoA Hydratase, Chain A, domain 1"/>
    <property type="match status" value="1"/>
</dbReference>
<proteinExistence type="inferred from homology"/>
<organism evidence="2 3">
    <name type="scientific">Tistrella mobilis</name>
    <dbReference type="NCBI Taxonomy" id="171437"/>
    <lineage>
        <taxon>Bacteria</taxon>
        <taxon>Pseudomonadati</taxon>
        <taxon>Pseudomonadota</taxon>
        <taxon>Alphaproteobacteria</taxon>
        <taxon>Geminicoccales</taxon>
        <taxon>Geminicoccaceae</taxon>
        <taxon>Tistrella</taxon>
    </lineage>
</organism>
<reference evidence="2 3" key="1">
    <citation type="journal article" date="2018" name="Nat. Biotechnol.">
        <title>A standardized bacterial taxonomy based on genome phylogeny substantially revises the tree of life.</title>
        <authorList>
            <person name="Parks D.H."/>
            <person name="Chuvochina M."/>
            <person name="Waite D.W."/>
            <person name="Rinke C."/>
            <person name="Skarshewski A."/>
            <person name="Chaumeil P.A."/>
            <person name="Hugenholtz P."/>
        </authorList>
    </citation>
    <scope>NUCLEOTIDE SEQUENCE [LARGE SCALE GENOMIC DNA]</scope>
    <source>
        <strain evidence="2">UBA8739</strain>
    </source>
</reference>
<name>A0A3B9IVC1_9PROT</name>
<dbReference type="PANTHER" id="PTHR43684">
    <property type="match status" value="1"/>
</dbReference>
<dbReference type="Proteomes" id="UP000257706">
    <property type="component" value="Unassembled WGS sequence"/>
</dbReference>